<reference evidence="2" key="5">
    <citation type="submission" date="2018-04" db="UniProtKB">
        <authorList>
            <consortium name="EnsemblFungi"/>
        </authorList>
    </citation>
    <scope>IDENTIFICATION</scope>
    <source>
        <strain evidence="2">R3-111a-1</strain>
    </source>
</reference>
<dbReference type="AlphaFoldDB" id="J3PKY3"/>
<reference evidence="1" key="3">
    <citation type="submission" date="2010-09" db="EMBL/GenBank/DDBJ databases">
        <title>Annotation of Gaeumannomyces graminis var. tritici R3-111a-1.</title>
        <authorList>
            <consortium name="The Broad Institute Genome Sequencing Platform"/>
            <person name="Ma L.-J."/>
            <person name="Dead R."/>
            <person name="Young S.K."/>
            <person name="Zeng Q."/>
            <person name="Gargeya S."/>
            <person name="Fitzgerald M."/>
            <person name="Haas B."/>
            <person name="Abouelleil A."/>
            <person name="Alvarado L."/>
            <person name="Arachchi H.M."/>
            <person name="Berlin A."/>
            <person name="Brown A."/>
            <person name="Chapman S.B."/>
            <person name="Chen Z."/>
            <person name="Dunbar C."/>
            <person name="Freedman E."/>
            <person name="Gearin G."/>
            <person name="Gellesch M."/>
            <person name="Goldberg J."/>
            <person name="Griggs A."/>
            <person name="Gujja S."/>
            <person name="Heiman D."/>
            <person name="Howarth C."/>
            <person name="Larson L."/>
            <person name="Lui A."/>
            <person name="MacDonald P.J.P."/>
            <person name="Mehta T."/>
            <person name="Montmayeur A."/>
            <person name="Murphy C."/>
            <person name="Neiman D."/>
            <person name="Pearson M."/>
            <person name="Priest M."/>
            <person name="Roberts A."/>
            <person name="Saif S."/>
            <person name="Shea T."/>
            <person name="Shenoy N."/>
            <person name="Sisk P."/>
            <person name="Stolte C."/>
            <person name="Sykes S."/>
            <person name="Yandava C."/>
            <person name="Wortman J."/>
            <person name="Nusbaum C."/>
            <person name="Birren B."/>
        </authorList>
    </citation>
    <scope>NUCLEOTIDE SEQUENCE</scope>
    <source>
        <strain evidence="1">R3-111a-1</strain>
    </source>
</reference>
<evidence type="ECO:0000313" key="1">
    <source>
        <dbReference type="EMBL" id="EJT68212.1"/>
    </source>
</evidence>
<dbReference type="Proteomes" id="UP000006039">
    <property type="component" value="Unassembled WGS sequence"/>
</dbReference>
<reference evidence="1" key="2">
    <citation type="submission" date="2010-07" db="EMBL/GenBank/DDBJ databases">
        <authorList>
            <consortium name="The Broad Institute Genome Sequencing Platform"/>
            <consortium name="Broad Institute Genome Sequencing Center for Infectious Disease"/>
            <person name="Ma L.-J."/>
            <person name="Dead R."/>
            <person name="Young S."/>
            <person name="Zeng Q."/>
            <person name="Koehrsen M."/>
            <person name="Alvarado L."/>
            <person name="Berlin A."/>
            <person name="Chapman S.B."/>
            <person name="Chen Z."/>
            <person name="Freedman E."/>
            <person name="Gellesch M."/>
            <person name="Goldberg J."/>
            <person name="Griggs A."/>
            <person name="Gujja S."/>
            <person name="Heilman E.R."/>
            <person name="Heiman D."/>
            <person name="Hepburn T."/>
            <person name="Howarth C."/>
            <person name="Jen D."/>
            <person name="Larson L."/>
            <person name="Mehta T."/>
            <person name="Neiman D."/>
            <person name="Pearson M."/>
            <person name="Roberts A."/>
            <person name="Saif S."/>
            <person name="Shea T."/>
            <person name="Shenoy N."/>
            <person name="Sisk P."/>
            <person name="Stolte C."/>
            <person name="Sykes S."/>
            <person name="Walk T."/>
            <person name="White J."/>
            <person name="Yandava C."/>
            <person name="Haas B."/>
            <person name="Nusbaum C."/>
            <person name="Birren B."/>
        </authorList>
    </citation>
    <scope>NUCLEOTIDE SEQUENCE</scope>
    <source>
        <strain evidence="1">R3-111a-1</strain>
    </source>
</reference>
<accession>J3PKY3</accession>
<dbReference type="RefSeq" id="XP_009230399.1">
    <property type="nucleotide sequence ID" value="XM_009232135.1"/>
</dbReference>
<gene>
    <name evidence="2" type="primary">20354666</name>
    <name evidence="1" type="ORF">GGTG_14208</name>
</gene>
<organism evidence="1">
    <name type="scientific">Gaeumannomyces tritici (strain R3-111a-1)</name>
    <name type="common">Wheat and barley take-all root rot fungus</name>
    <name type="synonym">Gaeumannomyces graminis var. tritici</name>
    <dbReference type="NCBI Taxonomy" id="644352"/>
    <lineage>
        <taxon>Eukaryota</taxon>
        <taxon>Fungi</taxon>
        <taxon>Dikarya</taxon>
        <taxon>Ascomycota</taxon>
        <taxon>Pezizomycotina</taxon>
        <taxon>Sordariomycetes</taxon>
        <taxon>Sordariomycetidae</taxon>
        <taxon>Magnaporthales</taxon>
        <taxon>Magnaporthaceae</taxon>
        <taxon>Gaeumannomyces</taxon>
    </lineage>
</organism>
<name>J3PKY3_GAET3</name>
<evidence type="ECO:0000313" key="2">
    <source>
        <dbReference type="EnsemblFungi" id="EJT68212"/>
    </source>
</evidence>
<evidence type="ECO:0000313" key="3">
    <source>
        <dbReference type="Proteomes" id="UP000006039"/>
    </source>
</evidence>
<sequence>MSLGGSCPASCQRPFFPFLPGGFARAFNASRFLPGGFARAFNILPFPDTAYSKPFVPRVRPLVFLRVSASGFSVLTGPLALPGDPECTLVLCTHAARCNSNAQSFCLSQQKHRK</sequence>
<reference evidence="3" key="1">
    <citation type="submission" date="2010-07" db="EMBL/GenBank/DDBJ databases">
        <title>The genome sequence of Gaeumannomyces graminis var. tritici strain R3-111a-1.</title>
        <authorList>
            <consortium name="The Broad Institute Genome Sequencing Platform"/>
            <person name="Ma L.-J."/>
            <person name="Dead R."/>
            <person name="Young S."/>
            <person name="Zeng Q."/>
            <person name="Koehrsen M."/>
            <person name="Alvarado L."/>
            <person name="Berlin A."/>
            <person name="Chapman S.B."/>
            <person name="Chen Z."/>
            <person name="Freedman E."/>
            <person name="Gellesch M."/>
            <person name="Goldberg J."/>
            <person name="Griggs A."/>
            <person name="Gujja S."/>
            <person name="Heilman E.R."/>
            <person name="Heiman D."/>
            <person name="Hepburn T."/>
            <person name="Howarth C."/>
            <person name="Jen D."/>
            <person name="Larson L."/>
            <person name="Mehta T."/>
            <person name="Neiman D."/>
            <person name="Pearson M."/>
            <person name="Roberts A."/>
            <person name="Saif S."/>
            <person name="Shea T."/>
            <person name="Shenoy N."/>
            <person name="Sisk P."/>
            <person name="Stolte C."/>
            <person name="Sykes S."/>
            <person name="Walk T."/>
            <person name="White J."/>
            <person name="Yandava C."/>
            <person name="Haas B."/>
            <person name="Nusbaum C."/>
            <person name="Birren B."/>
        </authorList>
    </citation>
    <scope>NUCLEOTIDE SEQUENCE [LARGE SCALE GENOMIC DNA]</scope>
    <source>
        <strain evidence="3">R3-111a-1</strain>
    </source>
</reference>
<keyword evidence="3" id="KW-1185">Reference proteome</keyword>
<dbReference type="EMBL" id="GL385571">
    <property type="protein sequence ID" value="EJT68212.1"/>
    <property type="molecule type" value="Genomic_DNA"/>
</dbReference>
<dbReference type="GeneID" id="20354666"/>
<dbReference type="EnsemblFungi" id="EJT68212">
    <property type="protein sequence ID" value="EJT68212"/>
    <property type="gene ID" value="GGTG_14208"/>
</dbReference>
<protein>
    <submittedName>
        <fullName evidence="1 2">Uncharacterized protein</fullName>
    </submittedName>
</protein>
<dbReference type="VEuPathDB" id="FungiDB:GGTG_14208"/>
<reference evidence="2" key="4">
    <citation type="journal article" date="2015" name="G3 (Bethesda)">
        <title>Genome sequences of three phytopathogenic species of the Magnaporthaceae family of fungi.</title>
        <authorList>
            <person name="Okagaki L.H."/>
            <person name="Nunes C.C."/>
            <person name="Sailsbery J."/>
            <person name="Clay B."/>
            <person name="Brown D."/>
            <person name="John T."/>
            <person name="Oh Y."/>
            <person name="Young N."/>
            <person name="Fitzgerald M."/>
            <person name="Haas B.J."/>
            <person name="Zeng Q."/>
            <person name="Young S."/>
            <person name="Adiconis X."/>
            <person name="Fan L."/>
            <person name="Levin J.Z."/>
            <person name="Mitchell T.K."/>
            <person name="Okubara P.A."/>
            <person name="Farman M.L."/>
            <person name="Kohn L.M."/>
            <person name="Birren B."/>
            <person name="Ma L.-J."/>
            <person name="Dean R.A."/>
        </authorList>
    </citation>
    <scope>NUCLEOTIDE SEQUENCE</scope>
    <source>
        <strain evidence="2">R3-111a-1</strain>
    </source>
</reference>
<dbReference type="HOGENOM" id="CLU_2121241_0_0_1"/>
<proteinExistence type="predicted"/>